<dbReference type="Pfam" id="PF14090">
    <property type="entry name" value="HTH_39"/>
    <property type="match status" value="1"/>
</dbReference>
<evidence type="ECO:0000313" key="2">
    <source>
        <dbReference type="EMBL" id="NEK72429.1"/>
    </source>
</evidence>
<name>A0A6B3KHN1_XANEU</name>
<accession>A0A6B3KHN1</accession>
<evidence type="ECO:0000259" key="1">
    <source>
        <dbReference type="Pfam" id="PF14090"/>
    </source>
</evidence>
<comment type="caution">
    <text evidence="2">The sequence shown here is derived from an EMBL/GenBank/DDBJ whole genome shotgun (WGS) entry which is preliminary data.</text>
</comment>
<gene>
    <name evidence="2" type="ORF">G3W62_06445</name>
</gene>
<dbReference type="InterPro" id="IPR055245">
    <property type="entry name" value="HTH_proteobacteria"/>
</dbReference>
<feature type="domain" description="Winged helix-turn-helix" evidence="1">
    <location>
        <begin position="27"/>
        <end position="91"/>
    </location>
</feature>
<organism evidence="2">
    <name type="scientific">Xanthomonas euvesicatoria</name>
    <dbReference type="NCBI Taxonomy" id="456327"/>
    <lineage>
        <taxon>Bacteria</taxon>
        <taxon>Pseudomonadati</taxon>
        <taxon>Pseudomonadota</taxon>
        <taxon>Gammaproteobacteria</taxon>
        <taxon>Lysobacterales</taxon>
        <taxon>Lysobacteraceae</taxon>
        <taxon>Xanthomonas</taxon>
    </lineage>
</organism>
<sequence>MSRNNTHAPAAENGTEVNIIDTSASAQRARLLAALRRGPVTTLDARRDLNVFVPGVRVFELRQEGHPIVTRLIRLLDDQGRPHSRVAQYAMQGEVADALP</sequence>
<reference evidence="2" key="1">
    <citation type="submission" date="2019-11" db="EMBL/GenBank/DDBJ databases">
        <title>Genome-resolved metagenomics to study the prevalence of co-infection and intraspecific heterogeneity among plant pathogen metapopulations.</title>
        <authorList>
            <person name="Newberry E."/>
            <person name="Bhandari R."/>
            <person name="Kemble J."/>
            <person name="Sikora E."/>
            <person name="Potnis N."/>
        </authorList>
    </citation>
    <scope>NUCLEOTIDE SEQUENCE</scope>
    <source>
        <strain evidence="2">Xe_Pep_Tuscaloosa_18b</strain>
    </source>
</reference>
<protein>
    <recommendedName>
        <fullName evidence="1">Winged helix-turn-helix domain-containing protein</fullName>
    </recommendedName>
</protein>
<dbReference type="AlphaFoldDB" id="A0A6B3KHN1"/>
<dbReference type="RefSeq" id="WP_011347434.1">
    <property type="nucleotide sequence ID" value="NZ_CP018467.1"/>
</dbReference>
<proteinExistence type="predicted"/>
<dbReference type="OMA" id="RELNIMM"/>
<dbReference type="EMBL" id="JAAGYV010000028">
    <property type="protein sequence ID" value="NEK72429.1"/>
    <property type="molecule type" value="Genomic_DNA"/>
</dbReference>